<dbReference type="GO" id="GO:0005634">
    <property type="term" value="C:nucleus"/>
    <property type="evidence" value="ECO:0007669"/>
    <property type="project" value="TreeGrafter"/>
</dbReference>
<dbReference type="PANTHER" id="PTHR15835:SF16">
    <property type="entry name" value="F20D23.9 PROTEIN"/>
    <property type="match status" value="1"/>
</dbReference>
<feature type="compositionally biased region" description="Basic and acidic residues" evidence="1">
    <location>
        <begin position="1"/>
        <end position="12"/>
    </location>
</feature>
<dbReference type="OrthoDB" id="614844at2759"/>
<protein>
    <submittedName>
        <fullName evidence="2">Uncharacterized protein</fullName>
    </submittedName>
</protein>
<reference evidence="2 3" key="1">
    <citation type="submission" date="2018-02" db="EMBL/GenBank/DDBJ databases">
        <title>Draft genome of wild Prunus yedoensis var. nudiflora.</title>
        <authorList>
            <person name="Baek S."/>
            <person name="Kim J.-H."/>
            <person name="Choi K."/>
            <person name="Kim G.-B."/>
            <person name="Cho A."/>
            <person name="Jang H."/>
            <person name="Shin C.-H."/>
            <person name="Yu H.-J."/>
            <person name="Mun J.-H."/>
        </authorList>
    </citation>
    <scope>NUCLEOTIDE SEQUENCE [LARGE SCALE GENOMIC DNA]</scope>
    <source>
        <strain evidence="3">cv. Jeju island</strain>
        <tissue evidence="2">Leaf</tissue>
    </source>
</reference>
<dbReference type="STRING" id="2094558.A0A314XNC3"/>
<dbReference type="AlphaFoldDB" id="A0A314XNC3"/>
<proteinExistence type="predicted"/>
<feature type="region of interest" description="Disordered" evidence="1">
    <location>
        <begin position="1"/>
        <end position="102"/>
    </location>
</feature>
<sequence>MSGNIHDVDMGRDLMIGQPAGSEVGDRAASYESRGPSSRKRSLEKGGSSVDRPHLRTQQADSVEGTVIDRDGDEVTDGGQYSAGPSKRARDSDIFDTHCSSGAGPSHSMGFEIYADGNRVASFQQGSDQFAGIHSNRDSARASSVIAMDTICHGTDDDSMESVENYPGDVDDVHYDAHFPTSSTYGNLDMNDTSELNNSNQAQQSIGFQPVADVIPGKWVLVVQMMGKKFSTQKP</sequence>
<dbReference type="PANTHER" id="PTHR15835">
    <property type="entry name" value="NUCLEAR-INTERACTING PARTNER OF ALK"/>
    <property type="match status" value="1"/>
</dbReference>
<gene>
    <name evidence="2" type="ORF">Pyn_10931</name>
</gene>
<organism evidence="2 3">
    <name type="scientific">Prunus yedoensis var. nudiflora</name>
    <dbReference type="NCBI Taxonomy" id="2094558"/>
    <lineage>
        <taxon>Eukaryota</taxon>
        <taxon>Viridiplantae</taxon>
        <taxon>Streptophyta</taxon>
        <taxon>Embryophyta</taxon>
        <taxon>Tracheophyta</taxon>
        <taxon>Spermatophyta</taxon>
        <taxon>Magnoliopsida</taxon>
        <taxon>eudicotyledons</taxon>
        <taxon>Gunneridae</taxon>
        <taxon>Pentapetalae</taxon>
        <taxon>rosids</taxon>
        <taxon>fabids</taxon>
        <taxon>Rosales</taxon>
        <taxon>Rosaceae</taxon>
        <taxon>Amygdaloideae</taxon>
        <taxon>Amygdaleae</taxon>
        <taxon>Prunus</taxon>
    </lineage>
</organism>
<comment type="caution">
    <text evidence="2">The sequence shown here is derived from an EMBL/GenBank/DDBJ whole genome shotgun (WGS) entry which is preliminary data.</text>
</comment>
<dbReference type="Proteomes" id="UP000250321">
    <property type="component" value="Unassembled WGS sequence"/>
</dbReference>
<evidence type="ECO:0000313" key="3">
    <source>
        <dbReference type="Proteomes" id="UP000250321"/>
    </source>
</evidence>
<evidence type="ECO:0000313" key="2">
    <source>
        <dbReference type="EMBL" id="PQP93658.1"/>
    </source>
</evidence>
<keyword evidence="3" id="KW-1185">Reference proteome</keyword>
<evidence type="ECO:0000256" key="1">
    <source>
        <dbReference type="SAM" id="MobiDB-lite"/>
    </source>
</evidence>
<accession>A0A314XNC3</accession>
<name>A0A314XNC3_PRUYE</name>
<dbReference type="EMBL" id="PJQY01002439">
    <property type="protein sequence ID" value="PQP93658.1"/>
    <property type="molecule type" value="Genomic_DNA"/>
</dbReference>